<keyword evidence="2" id="KW-1185">Reference proteome</keyword>
<protein>
    <submittedName>
        <fullName evidence="1">Uncharacterized protein</fullName>
    </submittedName>
</protein>
<evidence type="ECO:0000313" key="2">
    <source>
        <dbReference type="Proteomes" id="UP000321424"/>
    </source>
</evidence>
<comment type="caution">
    <text evidence="1">The sequence shown here is derived from an EMBL/GenBank/DDBJ whole genome shotgun (WGS) entry which is preliminary data.</text>
</comment>
<dbReference type="OrthoDB" id="4561458at2"/>
<accession>A0A511MHF3</accession>
<dbReference type="EMBL" id="BJXA01000032">
    <property type="protein sequence ID" value="GEM40075.1"/>
    <property type="molecule type" value="Genomic_DNA"/>
</dbReference>
<organism evidence="1 2">
    <name type="scientific">Nocardia ninae NBRC 108245</name>
    <dbReference type="NCBI Taxonomy" id="1210091"/>
    <lineage>
        <taxon>Bacteria</taxon>
        <taxon>Bacillati</taxon>
        <taxon>Actinomycetota</taxon>
        <taxon>Actinomycetes</taxon>
        <taxon>Mycobacteriales</taxon>
        <taxon>Nocardiaceae</taxon>
        <taxon>Nocardia</taxon>
    </lineage>
</organism>
<name>A0A511MHF3_9NOCA</name>
<dbReference type="Proteomes" id="UP000321424">
    <property type="component" value="Unassembled WGS sequence"/>
</dbReference>
<dbReference type="AlphaFoldDB" id="A0A511MHF3"/>
<evidence type="ECO:0000313" key="1">
    <source>
        <dbReference type="EMBL" id="GEM40075.1"/>
    </source>
</evidence>
<dbReference type="RefSeq" id="WP_147134852.1">
    <property type="nucleotide sequence ID" value="NZ_BJXA01000032.1"/>
</dbReference>
<proteinExistence type="predicted"/>
<reference evidence="1 2" key="1">
    <citation type="submission" date="2019-07" db="EMBL/GenBank/DDBJ databases">
        <title>Whole genome shotgun sequence of Nocardia ninae NBRC 108245.</title>
        <authorList>
            <person name="Hosoyama A."/>
            <person name="Uohara A."/>
            <person name="Ohji S."/>
            <person name="Ichikawa N."/>
        </authorList>
    </citation>
    <scope>NUCLEOTIDE SEQUENCE [LARGE SCALE GENOMIC DNA]</scope>
    <source>
        <strain evidence="1 2">NBRC 108245</strain>
    </source>
</reference>
<sequence>MIMIFHRKTWKTWSRNGVFHVSYRRPRHVCECGGEPWLNLSQCGAVRINDDSGDIEFVSCRSLWCALEWVALLDGRIVPHMNKLGGTCAWSGLRVVDDRDTWPAGRLQPLEQGLDSPPSIDGGASCEGAARLTAARQEKSQHE</sequence>
<gene>
    <name evidence="1" type="ORF">NN4_45940</name>
</gene>